<organism evidence="2">
    <name type="scientific">Cacopsylla melanoneura</name>
    <dbReference type="NCBI Taxonomy" id="428564"/>
    <lineage>
        <taxon>Eukaryota</taxon>
        <taxon>Metazoa</taxon>
        <taxon>Ecdysozoa</taxon>
        <taxon>Arthropoda</taxon>
        <taxon>Hexapoda</taxon>
        <taxon>Insecta</taxon>
        <taxon>Pterygota</taxon>
        <taxon>Neoptera</taxon>
        <taxon>Paraneoptera</taxon>
        <taxon>Hemiptera</taxon>
        <taxon>Sternorrhyncha</taxon>
        <taxon>Psylloidea</taxon>
        <taxon>Psyllidae</taxon>
        <taxon>Psyllinae</taxon>
        <taxon>Cacopsylla</taxon>
    </lineage>
</organism>
<dbReference type="AlphaFoldDB" id="A0A8D8U2T3"/>
<feature type="compositionally biased region" description="Basic and acidic residues" evidence="1">
    <location>
        <begin position="1"/>
        <end position="11"/>
    </location>
</feature>
<protein>
    <submittedName>
        <fullName evidence="2">Uncharacterized protein</fullName>
    </submittedName>
</protein>
<evidence type="ECO:0000256" key="1">
    <source>
        <dbReference type="SAM" id="MobiDB-lite"/>
    </source>
</evidence>
<name>A0A8D8U2T3_9HEMI</name>
<feature type="compositionally biased region" description="Polar residues" evidence="1">
    <location>
        <begin position="45"/>
        <end position="58"/>
    </location>
</feature>
<feature type="compositionally biased region" description="Polar residues" evidence="1">
    <location>
        <begin position="83"/>
        <end position="94"/>
    </location>
</feature>
<evidence type="ECO:0000313" key="2">
    <source>
        <dbReference type="EMBL" id="CAG6696757.1"/>
    </source>
</evidence>
<feature type="region of interest" description="Disordered" evidence="1">
    <location>
        <begin position="1"/>
        <end position="114"/>
    </location>
</feature>
<dbReference type="EMBL" id="HBUF01329747">
    <property type="protein sequence ID" value="CAG6696757.1"/>
    <property type="molecule type" value="Transcribed_RNA"/>
</dbReference>
<accession>A0A8D8U2T3</accession>
<proteinExistence type="predicted"/>
<reference evidence="2" key="1">
    <citation type="submission" date="2021-05" db="EMBL/GenBank/DDBJ databases">
        <authorList>
            <person name="Alioto T."/>
            <person name="Alioto T."/>
            <person name="Gomez Garrido J."/>
        </authorList>
    </citation>
    <scope>NUCLEOTIDE SEQUENCE</scope>
</reference>
<feature type="compositionally biased region" description="Polar residues" evidence="1">
    <location>
        <begin position="12"/>
        <end position="36"/>
    </location>
</feature>
<sequence length="154" mass="16130">MSTESAPKKDSTAANKGKSNQAQSTATGLPKESTTTPKKKLSPVPSVQTSAPTKQPVQKLSRDHSSNRSGRAGSVASPIKGPQTLQSVSIPSKSSPEDGAATSTDDTPTKEAGATPQFLSPLFFLLGLILALTPVQPGKKREPLCHLRPFFPLL</sequence>